<comment type="caution">
    <text evidence="1">The sequence shown here is derived from an EMBL/GenBank/DDBJ whole genome shotgun (WGS) entry which is preliminary data.</text>
</comment>
<protein>
    <recommendedName>
        <fullName evidence="3">DUF3102 domain-containing protein</fullName>
    </recommendedName>
</protein>
<evidence type="ECO:0000313" key="1">
    <source>
        <dbReference type="EMBL" id="OKH22652.1"/>
    </source>
</evidence>
<evidence type="ECO:0000313" key="2">
    <source>
        <dbReference type="Proteomes" id="UP000185984"/>
    </source>
</evidence>
<reference evidence="1 2" key="1">
    <citation type="submission" date="2016-11" db="EMBL/GenBank/DDBJ databases">
        <title>Draft Genome Sequences of Nine Cyanobacterial Strains from Diverse Habitats.</title>
        <authorList>
            <person name="Zhu T."/>
            <person name="Hou S."/>
            <person name="Lu X."/>
            <person name="Hess W.R."/>
        </authorList>
    </citation>
    <scope>NUCLEOTIDE SEQUENCE [LARGE SCALE GENOMIC DNA]</scope>
    <source>
        <strain evidence="1 2">5.2 s.c.1</strain>
    </source>
</reference>
<proteinExistence type="predicted"/>
<organism evidence="1 2">
    <name type="scientific">Chroogloeocystis siderophila 5.2 s.c.1</name>
    <dbReference type="NCBI Taxonomy" id="247279"/>
    <lineage>
        <taxon>Bacteria</taxon>
        <taxon>Bacillati</taxon>
        <taxon>Cyanobacteriota</taxon>
        <taxon>Cyanophyceae</taxon>
        <taxon>Oscillatoriophycideae</taxon>
        <taxon>Chroococcales</taxon>
        <taxon>Chroococcaceae</taxon>
        <taxon>Chroogloeocystis</taxon>
    </lineage>
</organism>
<dbReference type="STRING" id="247279.NIES1031_19550"/>
<gene>
    <name evidence="1" type="ORF">NIES1031_19550</name>
</gene>
<sequence length="321" mass="36468">MNDLPGNQRSQGEFDYTQLNPENRLLIQQHTQELKERLQRTAQDIWEIGQKLAEVRSRLKHGQFDNWLKAEFGWSRRTAYNFINVYETFNERAKFAHFNIATSALYLLASPSTPQDIKDQFIEVAQTGQKVTHKDIRKALEHRNQPQSKPVVQEETQAETLEIVAKPQVVSIMPPGVEPATKKLKDTPVSQQLSYWYLLGRKHLLFYGNTRSPQFINRLPPSIPLALGLTDGEWQHDWLLDKASAVLILQLAAVDVKLVQRLITMFSQPGDSIIFPILPSGEIIAAVHNLQRLVYTGDSNTAALQQAIAESGLKAERVNIL</sequence>
<dbReference type="Pfam" id="PF11300">
    <property type="entry name" value="DUF3102"/>
    <property type="match status" value="1"/>
</dbReference>
<evidence type="ECO:0008006" key="3">
    <source>
        <dbReference type="Google" id="ProtNLM"/>
    </source>
</evidence>
<name>A0A1U7HGC8_9CHRO</name>
<dbReference type="EMBL" id="MRCC01000019">
    <property type="protein sequence ID" value="OKH22652.1"/>
    <property type="molecule type" value="Genomic_DNA"/>
</dbReference>
<dbReference type="RefSeq" id="WP_073551146.1">
    <property type="nucleotide sequence ID" value="NZ_CAWMVK010000011.1"/>
</dbReference>
<dbReference type="Proteomes" id="UP000185984">
    <property type="component" value="Unassembled WGS sequence"/>
</dbReference>
<accession>A0A1U7HGC8</accession>
<dbReference type="AlphaFoldDB" id="A0A1U7HGC8"/>
<dbReference type="InterPro" id="IPR021451">
    <property type="entry name" value="DUF3102"/>
</dbReference>
<keyword evidence="2" id="KW-1185">Reference proteome</keyword>
<dbReference type="OrthoDB" id="479904at2"/>